<evidence type="ECO:0000259" key="7">
    <source>
        <dbReference type="PROSITE" id="PS50011"/>
    </source>
</evidence>
<dbReference type="PANTHER" id="PTHR24361:SF613">
    <property type="entry name" value="NUCLEAR RECEPTOR-BINDING PROTEIN-RELATED"/>
    <property type="match status" value="1"/>
</dbReference>
<dbReference type="InterPro" id="IPR011009">
    <property type="entry name" value="Kinase-like_dom_sf"/>
</dbReference>
<dbReference type="PROSITE" id="PS50011">
    <property type="entry name" value="PROTEIN_KINASE_DOM"/>
    <property type="match status" value="1"/>
</dbReference>
<dbReference type="PROSITE" id="PS00109">
    <property type="entry name" value="PROTEIN_KINASE_TYR"/>
    <property type="match status" value="1"/>
</dbReference>
<keyword evidence="2 6" id="KW-0812">Transmembrane</keyword>
<evidence type="ECO:0000256" key="2">
    <source>
        <dbReference type="ARBA" id="ARBA00022692"/>
    </source>
</evidence>
<feature type="region of interest" description="Disordered" evidence="5">
    <location>
        <begin position="1154"/>
        <end position="1194"/>
    </location>
</feature>
<proteinExistence type="predicted"/>
<dbReference type="Proteomes" id="UP000186817">
    <property type="component" value="Unassembled WGS sequence"/>
</dbReference>
<keyword evidence="4 6" id="KW-0472">Membrane</keyword>
<dbReference type="OrthoDB" id="418615at2759"/>
<dbReference type="SUPFAM" id="SSF56112">
    <property type="entry name" value="Protein kinase-like (PK-like)"/>
    <property type="match status" value="1"/>
</dbReference>
<dbReference type="InterPro" id="IPR008266">
    <property type="entry name" value="Tyr_kinase_AS"/>
</dbReference>
<keyword evidence="8" id="KW-0418">Kinase</keyword>
<feature type="compositionally biased region" description="Low complexity" evidence="5">
    <location>
        <begin position="1158"/>
        <end position="1170"/>
    </location>
</feature>
<dbReference type="InterPro" id="IPR035952">
    <property type="entry name" value="Rhomboid-like_sf"/>
</dbReference>
<dbReference type="GO" id="GO:0004674">
    <property type="term" value="F:protein serine/threonine kinase activity"/>
    <property type="evidence" value="ECO:0007669"/>
    <property type="project" value="TreeGrafter"/>
</dbReference>
<sequence length="1300" mass="138116">MAFAAPPSRSGRLERTSKSLETRLRHLSQLQAHVSVEAPLGGGDRAAASALGGVLLCKDRTADYVAVKAISLKKAQAAGIEESRIWREVQVMKEVQHPNLPRLIDVVANWEKLPQLDAAPPHLCLIMEFVQKSEPLSVAVRRQGAMPHRAALVVAQLASALCKLHRANIIHRDVSCQNVLIGEREKVVLINFGCAEYLSSRPAANSKLSIPYVSPEAAAGMPQQTGDDAWGLGLLLTEIVTGRFIADRLGRSDVPIHVQRPTLTTAIQETAAGAAPALARLASQLLDLSAARRPAMVEVVSLLRPSTQTDSGQPTSHAAERADRKALNKLRVTHTRSEKSPLGFRGRLQNNSSPVRLAREASPILARANVRANERPSRHSFGGKSSKFESPPANFQPGETVLYCPRSQAGVLKAIVRGKLAGNKGWRIQLESGEFQEVEEGEDWRLCLSDLPVAPPREKVSSPRELPAATVARPAAKGPVLAWAPAEANLHSPPSMGRGKALASSSTVSSLATTTPSAGATSEASSPAVDGSPLMAQAKSHHVAVNALPAGQQQPWAGRCNSPTLRRVGSTGCAESPKVIQGFQAVPQQGMLAPGPALRFVPPPQASIGRRVLYAGRSTRGRQFTGVVMSRAAGSATLACRETKDVREVEWTLNGVERRGVFSFARAISQITDVGLRPTVLLATCGLQGVGWCPEPANDLDFKVTSAFLHASWYHLAVNMYFLWYYGHAAERLLGPGRFLFAFLASAVGGSLASIMWKQRRRDSIASLGGSAAALGLVSVGSPLTFGSWGLEVGLGKRQLGAGNRLQGVVPSPTDFVQWLHQDDASNAGLADTSRSFDIRPQVGGHHGCRCTPIGKTSRGPSEELLDSRNSTAWIAAAAICAASVSVSYQALGFHIQDREATRRLRWCRAAWFWVQRRGAEVKQDEDLLDDVGLCVHPLVATATYLTDQGAPLVILSAPTLRRQEDGAPDADAPPPSPGNKAAAFVAFPSRGLHVAFGGDLLHGVPAELECRRGERLAVLVNVWLHHRPSGLQTCGKSSGKTRGWTMQRGWITPATSLSLAASFGRQNARGTGYDGLSFVPEAAPAGAPMVGVPMVGASAPLAAAPLAAAPVAAVPLAASPVAGASLEDALREGPAAGAAAAATAAVPIVEDSRRGASEASASETFRAAVPAPPAPVAADDDGDQQQRMQDQQQRIQAYVEQSSTKPGSALRVRHRRFSKGGLAIAPGIANWHVDGLRIPRDLHEGVWRIQQKQLRVAVLVFRMRSVILASLLSRFFTRDVDVASHLGGCAAGGPMEALW</sequence>
<evidence type="ECO:0000313" key="8">
    <source>
        <dbReference type="EMBL" id="OLQ08274.1"/>
    </source>
</evidence>
<feature type="region of interest" description="Disordered" evidence="5">
    <location>
        <begin position="492"/>
        <end position="532"/>
    </location>
</feature>
<feature type="transmembrane region" description="Helical" evidence="6">
    <location>
        <begin position="739"/>
        <end position="757"/>
    </location>
</feature>
<accession>A0A1Q9ELH0</accession>
<evidence type="ECO:0000256" key="3">
    <source>
        <dbReference type="ARBA" id="ARBA00022989"/>
    </source>
</evidence>
<keyword evidence="3 6" id="KW-1133">Transmembrane helix</keyword>
<dbReference type="EMBL" id="LSRX01000120">
    <property type="protein sequence ID" value="OLQ08274.1"/>
    <property type="molecule type" value="Genomic_DNA"/>
</dbReference>
<feature type="compositionally biased region" description="Polar residues" evidence="5">
    <location>
        <begin position="305"/>
        <end position="316"/>
    </location>
</feature>
<feature type="compositionally biased region" description="Low complexity" evidence="5">
    <location>
        <begin position="501"/>
        <end position="518"/>
    </location>
</feature>
<keyword evidence="8" id="KW-0808">Transferase</keyword>
<protein>
    <submittedName>
        <fullName evidence="8">Calcium-dependent protein kinase 1</fullName>
    </submittedName>
</protein>
<reference evidence="8 9" key="1">
    <citation type="submission" date="2016-02" db="EMBL/GenBank/DDBJ databases">
        <title>Genome analysis of coral dinoflagellate symbionts highlights evolutionary adaptations to a symbiotic lifestyle.</title>
        <authorList>
            <person name="Aranda M."/>
            <person name="Li Y."/>
            <person name="Liew Y.J."/>
            <person name="Baumgarten S."/>
            <person name="Simakov O."/>
            <person name="Wilson M."/>
            <person name="Piel J."/>
            <person name="Ashoor H."/>
            <person name="Bougouffa S."/>
            <person name="Bajic V.B."/>
            <person name="Ryu T."/>
            <person name="Ravasi T."/>
            <person name="Bayer T."/>
            <person name="Micklem G."/>
            <person name="Kim H."/>
            <person name="Bhak J."/>
            <person name="Lajeunesse T.C."/>
            <person name="Voolstra C.R."/>
        </authorList>
    </citation>
    <scope>NUCLEOTIDE SEQUENCE [LARGE SCALE GENOMIC DNA]</scope>
    <source>
        <strain evidence="8 9">CCMP2467</strain>
    </source>
</reference>
<dbReference type="Pfam" id="PF00069">
    <property type="entry name" value="Pkinase"/>
    <property type="match status" value="1"/>
</dbReference>
<evidence type="ECO:0000256" key="6">
    <source>
        <dbReference type="SAM" id="Phobius"/>
    </source>
</evidence>
<gene>
    <name evidence="8" type="primary">CPK1</name>
    <name evidence="8" type="ORF">AK812_SmicGene8199</name>
</gene>
<evidence type="ECO:0000256" key="1">
    <source>
        <dbReference type="ARBA" id="ARBA00004141"/>
    </source>
</evidence>
<dbReference type="GO" id="GO:0016020">
    <property type="term" value="C:membrane"/>
    <property type="evidence" value="ECO:0007669"/>
    <property type="project" value="UniProtKB-SubCell"/>
</dbReference>
<evidence type="ECO:0000256" key="5">
    <source>
        <dbReference type="SAM" id="MobiDB-lite"/>
    </source>
</evidence>
<keyword evidence="9" id="KW-1185">Reference proteome</keyword>
<dbReference type="Gene3D" id="1.10.510.10">
    <property type="entry name" value="Transferase(Phosphotransferase) domain 1"/>
    <property type="match status" value="1"/>
</dbReference>
<dbReference type="GO" id="GO:0004252">
    <property type="term" value="F:serine-type endopeptidase activity"/>
    <property type="evidence" value="ECO:0007669"/>
    <property type="project" value="InterPro"/>
</dbReference>
<dbReference type="InterPro" id="IPR053235">
    <property type="entry name" value="Ser_Thr_kinase"/>
</dbReference>
<dbReference type="GO" id="GO:0005524">
    <property type="term" value="F:ATP binding"/>
    <property type="evidence" value="ECO:0007669"/>
    <property type="project" value="InterPro"/>
</dbReference>
<comment type="subcellular location">
    <subcellularLocation>
        <location evidence="1">Membrane</location>
        <topology evidence="1">Multi-pass membrane protein</topology>
    </subcellularLocation>
</comment>
<feature type="transmembrane region" description="Helical" evidence="6">
    <location>
        <begin position="764"/>
        <end position="786"/>
    </location>
</feature>
<evidence type="ECO:0000313" key="9">
    <source>
        <dbReference type="Proteomes" id="UP000186817"/>
    </source>
</evidence>
<dbReference type="InterPro" id="IPR000719">
    <property type="entry name" value="Prot_kinase_dom"/>
</dbReference>
<dbReference type="InterPro" id="IPR022764">
    <property type="entry name" value="Peptidase_S54_rhomboid_dom"/>
</dbReference>
<organism evidence="8 9">
    <name type="scientific">Symbiodinium microadriaticum</name>
    <name type="common">Dinoflagellate</name>
    <name type="synonym">Zooxanthella microadriatica</name>
    <dbReference type="NCBI Taxonomy" id="2951"/>
    <lineage>
        <taxon>Eukaryota</taxon>
        <taxon>Sar</taxon>
        <taxon>Alveolata</taxon>
        <taxon>Dinophyceae</taxon>
        <taxon>Suessiales</taxon>
        <taxon>Symbiodiniaceae</taxon>
        <taxon>Symbiodinium</taxon>
    </lineage>
</organism>
<dbReference type="Pfam" id="PF01694">
    <property type="entry name" value="Rhomboid"/>
    <property type="match status" value="1"/>
</dbReference>
<dbReference type="PANTHER" id="PTHR24361">
    <property type="entry name" value="MITOGEN-ACTIVATED KINASE KINASE KINASE"/>
    <property type="match status" value="1"/>
</dbReference>
<dbReference type="GO" id="GO:0005737">
    <property type="term" value="C:cytoplasm"/>
    <property type="evidence" value="ECO:0007669"/>
    <property type="project" value="TreeGrafter"/>
</dbReference>
<dbReference type="Gene3D" id="1.20.1540.10">
    <property type="entry name" value="Rhomboid-like"/>
    <property type="match status" value="1"/>
</dbReference>
<feature type="domain" description="Protein kinase" evidence="7">
    <location>
        <begin position="40"/>
        <end position="307"/>
    </location>
</feature>
<name>A0A1Q9ELH0_SYMMI</name>
<comment type="caution">
    <text evidence="8">The sequence shown here is derived from an EMBL/GenBank/DDBJ whole genome shotgun (WGS) entry which is preliminary data.</text>
</comment>
<dbReference type="SUPFAM" id="SSF144091">
    <property type="entry name" value="Rhomboid-like"/>
    <property type="match status" value="1"/>
</dbReference>
<evidence type="ECO:0000256" key="4">
    <source>
        <dbReference type="ARBA" id="ARBA00023136"/>
    </source>
</evidence>
<feature type="region of interest" description="Disordered" evidence="5">
    <location>
        <begin position="305"/>
        <end position="391"/>
    </location>
</feature>